<evidence type="ECO:0000313" key="2">
    <source>
        <dbReference type="EMBL" id="RST72556.1"/>
    </source>
</evidence>
<evidence type="ECO:0000313" key="3">
    <source>
        <dbReference type="Proteomes" id="UP000287156"/>
    </source>
</evidence>
<dbReference type="InterPro" id="IPR001296">
    <property type="entry name" value="Glyco_trans_1"/>
</dbReference>
<evidence type="ECO:0000259" key="1">
    <source>
        <dbReference type="Pfam" id="PF00534"/>
    </source>
</evidence>
<keyword evidence="3" id="KW-1185">Reference proteome</keyword>
<dbReference type="EMBL" id="QYTV02000008">
    <property type="protein sequence ID" value="RST72556.1"/>
    <property type="molecule type" value="Genomic_DNA"/>
</dbReference>
<organism evidence="2 3">
    <name type="scientific">Siminovitchia acidinfaciens</name>
    <dbReference type="NCBI Taxonomy" id="2321395"/>
    <lineage>
        <taxon>Bacteria</taxon>
        <taxon>Bacillati</taxon>
        <taxon>Bacillota</taxon>
        <taxon>Bacilli</taxon>
        <taxon>Bacillales</taxon>
        <taxon>Bacillaceae</taxon>
        <taxon>Siminovitchia</taxon>
    </lineage>
</organism>
<dbReference type="Gene3D" id="3.40.50.2000">
    <property type="entry name" value="Glycogen Phosphorylase B"/>
    <property type="match status" value="2"/>
</dbReference>
<sequence>MRKKVLFTIINMNVGGTEKSLLNMVSVMPKDKYDITILMLEEYGGFLKFIPSNIRLEFLSGYNNIKDLLNEPPQSIALNLLKKGRIIKGGTILLLHIITKILNNRSAFFKYVLRTYPTLEQEYDVAVAYAGPTDFISYLVMNKIKAKKKIQWVHFDVTKIGFNKNFAAQIYNKFDKVFVGSNEGRDKLVNLLPAIREKTEVFQYIVSPQLISSQAKEGKGFNDNFDGLKILTVGRLSIEKGQDLAIHVLAKLKNEGLNVKWYCVGEGNSRQTYEDLIEKYELKEYFILLGSDPNPYPYMDQCDIYVQPSRHEGYCITLAEARCFKKPIITTNFTGANEQIKTGKTGLIVGPDVDEIYHALRLLIHDRKLREKFSDNLTKEEFISDVQVEKFI</sequence>
<reference evidence="2" key="1">
    <citation type="submission" date="2018-12" db="EMBL/GenBank/DDBJ databases">
        <authorList>
            <person name="Sun L."/>
            <person name="Chen Z."/>
        </authorList>
    </citation>
    <scope>NUCLEOTIDE SEQUENCE [LARGE SCALE GENOMIC DNA]</scope>
    <source>
        <strain evidence="2">3-2-2</strain>
    </source>
</reference>
<proteinExistence type="predicted"/>
<dbReference type="Pfam" id="PF00534">
    <property type="entry name" value="Glycos_transf_1"/>
    <property type="match status" value="1"/>
</dbReference>
<dbReference type="CDD" id="cd03811">
    <property type="entry name" value="GT4_GT28_WabH-like"/>
    <property type="match status" value="1"/>
</dbReference>
<dbReference type="OrthoDB" id="9813638at2"/>
<feature type="domain" description="Glycosyl transferase family 1" evidence="1">
    <location>
        <begin position="227"/>
        <end position="377"/>
    </location>
</feature>
<name>A0A429XW41_9BACI</name>
<dbReference type="PANTHER" id="PTHR12526">
    <property type="entry name" value="GLYCOSYLTRANSFERASE"/>
    <property type="match status" value="1"/>
</dbReference>
<dbReference type="SUPFAM" id="SSF53756">
    <property type="entry name" value="UDP-Glycosyltransferase/glycogen phosphorylase"/>
    <property type="match status" value="1"/>
</dbReference>
<protein>
    <submittedName>
        <fullName evidence="2">Glycosyltransferase</fullName>
    </submittedName>
</protein>
<dbReference type="RefSeq" id="WP_126051764.1">
    <property type="nucleotide sequence ID" value="NZ_QYTV02000008.1"/>
</dbReference>
<gene>
    <name evidence="2" type="ORF">D4T97_015995</name>
</gene>
<dbReference type="GO" id="GO:0016757">
    <property type="term" value="F:glycosyltransferase activity"/>
    <property type="evidence" value="ECO:0007669"/>
    <property type="project" value="InterPro"/>
</dbReference>
<comment type="caution">
    <text evidence="2">The sequence shown here is derived from an EMBL/GenBank/DDBJ whole genome shotgun (WGS) entry which is preliminary data.</text>
</comment>
<dbReference type="AlphaFoldDB" id="A0A429XW41"/>
<dbReference type="Proteomes" id="UP000287156">
    <property type="component" value="Unassembled WGS sequence"/>
</dbReference>
<accession>A0A429XW41</accession>
<dbReference type="PANTHER" id="PTHR12526:SF630">
    <property type="entry name" value="GLYCOSYLTRANSFERASE"/>
    <property type="match status" value="1"/>
</dbReference>